<feature type="compositionally biased region" description="Basic and acidic residues" evidence="9">
    <location>
        <begin position="943"/>
        <end position="955"/>
    </location>
</feature>
<protein>
    <submittedName>
        <fullName evidence="11">ATP-binding microtubule motor family protein</fullName>
    </submittedName>
    <submittedName>
        <fullName evidence="12">Putative plus-end-directed kinesin ATPase</fullName>
        <ecNumber evidence="12">3.6.4.4</ecNumber>
    </submittedName>
</protein>
<dbReference type="PANTHER" id="PTHR47968:SF61">
    <property type="entry name" value="ATP-BINDING MICROTUBULE MOTOR FAMILY PROTEIN"/>
    <property type="match status" value="1"/>
</dbReference>
<reference evidence="11 14" key="1">
    <citation type="journal article" date="2011" name="Nature">
        <title>The Medicago genome provides insight into the evolution of rhizobial symbioses.</title>
        <authorList>
            <person name="Young N.D."/>
            <person name="Debelle F."/>
            <person name="Oldroyd G.E."/>
            <person name="Geurts R."/>
            <person name="Cannon S.B."/>
            <person name="Udvardi M.K."/>
            <person name="Benedito V.A."/>
            <person name="Mayer K.F."/>
            <person name="Gouzy J."/>
            <person name="Schoof H."/>
            <person name="Van de Peer Y."/>
            <person name="Proost S."/>
            <person name="Cook D.R."/>
            <person name="Meyers B.C."/>
            <person name="Spannagl M."/>
            <person name="Cheung F."/>
            <person name="De Mita S."/>
            <person name="Krishnakumar V."/>
            <person name="Gundlach H."/>
            <person name="Zhou S."/>
            <person name="Mudge J."/>
            <person name="Bharti A.K."/>
            <person name="Murray J.D."/>
            <person name="Naoumkina M.A."/>
            <person name="Rosen B."/>
            <person name="Silverstein K.A."/>
            <person name="Tang H."/>
            <person name="Rombauts S."/>
            <person name="Zhao P.X."/>
            <person name="Zhou P."/>
            <person name="Barbe V."/>
            <person name="Bardou P."/>
            <person name="Bechner M."/>
            <person name="Bellec A."/>
            <person name="Berger A."/>
            <person name="Berges H."/>
            <person name="Bidwell S."/>
            <person name="Bisseling T."/>
            <person name="Choisne N."/>
            <person name="Couloux A."/>
            <person name="Denny R."/>
            <person name="Deshpande S."/>
            <person name="Dai X."/>
            <person name="Doyle J.J."/>
            <person name="Dudez A.M."/>
            <person name="Farmer A.D."/>
            <person name="Fouteau S."/>
            <person name="Franken C."/>
            <person name="Gibelin C."/>
            <person name="Gish J."/>
            <person name="Goldstein S."/>
            <person name="Gonzalez A.J."/>
            <person name="Green P.J."/>
            <person name="Hallab A."/>
            <person name="Hartog M."/>
            <person name="Hua A."/>
            <person name="Humphray S.J."/>
            <person name="Jeong D.H."/>
            <person name="Jing Y."/>
            <person name="Jocker A."/>
            <person name="Kenton S.M."/>
            <person name="Kim D.J."/>
            <person name="Klee K."/>
            <person name="Lai H."/>
            <person name="Lang C."/>
            <person name="Lin S."/>
            <person name="Macmil S.L."/>
            <person name="Magdelenat G."/>
            <person name="Matthews L."/>
            <person name="McCorrison J."/>
            <person name="Monaghan E.L."/>
            <person name="Mun J.H."/>
            <person name="Najar F.Z."/>
            <person name="Nicholson C."/>
            <person name="Noirot C."/>
            <person name="O'Bleness M."/>
            <person name="Paule C.R."/>
            <person name="Poulain J."/>
            <person name="Prion F."/>
            <person name="Qin B."/>
            <person name="Qu C."/>
            <person name="Retzel E.F."/>
            <person name="Riddle C."/>
            <person name="Sallet E."/>
            <person name="Samain S."/>
            <person name="Samson N."/>
            <person name="Sanders I."/>
            <person name="Saurat O."/>
            <person name="Scarpelli C."/>
            <person name="Schiex T."/>
            <person name="Segurens B."/>
            <person name="Severin A.J."/>
            <person name="Sherrier D.J."/>
            <person name="Shi R."/>
            <person name="Sims S."/>
            <person name="Singer S.R."/>
            <person name="Sinharoy S."/>
            <person name="Sterck L."/>
            <person name="Viollet A."/>
            <person name="Wang B.B."/>
            <person name="Wang K."/>
            <person name="Wang M."/>
            <person name="Wang X."/>
            <person name="Warfsmann J."/>
            <person name="Weissenbach J."/>
            <person name="White D.D."/>
            <person name="White J.D."/>
            <person name="Wiley G.B."/>
            <person name="Wincker P."/>
            <person name="Xing Y."/>
            <person name="Yang L."/>
            <person name="Yao Z."/>
            <person name="Ying F."/>
            <person name="Zhai J."/>
            <person name="Zhou L."/>
            <person name="Zuber A."/>
            <person name="Denarie J."/>
            <person name="Dixon R.A."/>
            <person name="May G.D."/>
            <person name="Schwartz D.C."/>
            <person name="Rogers J."/>
            <person name="Quetier F."/>
            <person name="Town C.D."/>
            <person name="Roe B.A."/>
        </authorList>
    </citation>
    <scope>NUCLEOTIDE SEQUENCE [LARGE SCALE GENOMIC DNA]</scope>
    <source>
        <strain evidence="11">A17</strain>
        <strain evidence="13 14">cv. Jemalong A17</strain>
    </source>
</reference>
<evidence type="ECO:0000256" key="4">
    <source>
        <dbReference type="ARBA" id="ARBA00022840"/>
    </source>
</evidence>
<evidence type="ECO:0000256" key="8">
    <source>
        <dbReference type="SAM" id="Coils"/>
    </source>
</evidence>
<dbReference type="InterPro" id="IPR019821">
    <property type="entry name" value="Kinesin_motor_CS"/>
</dbReference>
<feature type="coiled-coil region" evidence="8">
    <location>
        <begin position="351"/>
        <end position="407"/>
    </location>
</feature>
<feature type="compositionally biased region" description="Basic and acidic residues" evidence="9">
    <location>
        <begin position="1074"/>
        <end position="1085"/>
    </location>
</feature>
<feature type="region of interest" description="Disordered" evidence="9">
    <location>
        <begin position="940"/>
        <end position="961"/>
    </location>
</feature>
<feature type="compositionally biased region" description="Basic and acidic residues" evidence="9">
    <location>
        <begin position="664"/>
        <end position="689"/>
    </location>
</feature>
<keyword evidence="14" id="KW-1185">Reference proteome</keyword>
<sequence>MSEEQGGNNVPYSNGKEERIYVAIRVRPLNEKEKTRQDVSEWECVSHSTIKFKNNGHAEQRSSPDTYTFDRVFGEKCPTKQVYEQGIKEVALSVIRGINSSIFAYGQTSSGKTYTMTGITELAVKDIYEYIEKHKEREFIVKFSALEIYNEAVRDLLNSNATTLRLLDDPEKGTVVEKLTEETLTERSQLQQLISKCAAERTTEETAMNETSSRSHQILRLTLESNPSDFVGTARSGALFASVNFVDLAGSERASQALSAGTRLREGSHINRSLLTLGTVIRKLSKEKNGHIPYRDSKLTRILHNSLGGNARTAIICTISPARSQIEQSKNTLFFASCAKQVTTNARVNVVMSDKLLVKQLQNELARMENELKSLSTIILKEREHQIEQKDKEIKELTRQRDLFQNLLQSVGKDQVLRVDQDWASEWSGVSNDLSPVTNVIPENLDRTTSGSSISNENLFKQPEYSEDNFLLDGCPPTFVGPDPCQGWEEMASRSEFEDSFKELPCVEIKEVEKEDKPDINMPISTFEEREGSTHAFEESEGNSPMIQFVEVDGKSPMGSGHSDQDAPQQKIEDIKRTNNHHVNHTEKFNDSFESETCCMATISLPQVECKSSIWNGHSDQDAPQEKIEDIKRTNIHLANHTEKSNDSFESETCCMAPMSPPQVERKSSTENGHSGEDAPKQKIEDIKRTNNHIVNLKEKSIDSFESKPCCMDAMSLPQVECKSSIWNGHSDQYAPQKKIEDVKITNHHLVYVSEKSNDSYESESFCMTAPSHPLVECKSSKGDEHNDQDDPQLKIEDIKRTNDLANITHEYNDSFEPEPCCIAVMSPPQAEPKSSTWNECDVQNAPRQKTEDIERTNDRLVNLKEKSKDSFQFEPCFMDAMSPRHVEPNSSIMNGHSDQNAPRQKIEDIEMTNDHLVNIAYKSNDSFKYEPYCMVAMSPSRSEPKSYRRNRDSDQNAPHKKIEDIERTNGHLVNLPEKSNDPSEHESCSMVVVSPRQVDCKSSTGNGHSDQYVPQQKIEDIKRTNDHLVNLSEKSIDSFESEPCCMAAISLPFVDGKSFVGNGHSDQDAPQQKTEDIKRTKDHLVNISTKSNDSFESEPRCMTAMSLPQVDGKSSIGNGHSDQDAPQRKVEDIKRSSDHLVNLSEKSNDSFESKSRCMAAISPPRVDKVDQENSSHSQFLKLEQNMSPSSSNKLDQEPTSPHQFDQEDLKTISPPQLDDMEQVSFKASAGAEKEYFLECFPEKLSEPKLRAKRRKTSKKSSIIHEMNASVEDAESVMDSDTEETSSVLSFVVRMDESLKPKPVVKDIDNLMVPMRTPPINKNVNRVRGLSLPGVWGTLIPSKFEMQQRDIVELWDACNVPLVHRSYFFLLIKGELSDSVYLDVELRRLSFLKDTFSSGNQTTGVEGHDVTPNSSLLSLTRERKMLSKQVHKKFSRKGREELYLKWGIDLKTKHRSIQLAWLIWTDTRDLNHIRESAALVAKLVGFINTGETSKKTFGFGFLSRRKSIKSLSWKDTMSTL</sequence>
<accession>A0A0C3VRI1</accession>
<dbReference type="Pfam" id="PF00225">
    <property type="entry name" value="Kinesin"/>
    <property type="match status" value="1"/>
</dbReference>
<evidence type="ECO:0000259" key="10">
    <source>
        <dbReference type="PROSITE" id="PS50067"/>
    </source>
</evidence>
<dbReference type="SMART" id="SM00129">
    <property type="entry name" value="KISc"/>
    <property type="match status" value="1"/>
</dbReference>
<keyword evidence="2" id="KW-0493">Microtubule</keyword>
<dbReference type="GO" id="GO:0003777">
    <property type="term" value="F:microtubule motor activity"/>
    <property type="evidence" value="ECO:0007669"/>
    <property type="project" value="InterPro"/>
</dbReference>
<dbReference type="GO" id="GO:0008017">
    <property type="term" value="F:microtubule binding"/>
    <property type="evidence" value="ECO:0007669"/>
    <property type="project" value="InterPro"/>
</dbReference>
<dbReference type="InterPro" id="IPR027417">
    <property type="entry name" value="P-loop_NTPase"/>
</dbReference>
<evidence type="ECO:0000256" key="5">
    <source>
        <dbReference type="ARBA" id="ARBA00023054"/>
    </source>
</evidence>
<dbReference type="InterPro" id="IPR036961">
    <property type="entry name" value="Kinesin_motor_dom_sf"/>
</dbReference>
<feature type="region of interest" description="Disordered" evidence="9">
    <location>
        <begin position="658"/>
        <end position="690"/>
    </location>
</feature>
<dbReference type="PRINTS" id="PR00380">
    <property type="entry name" value="KINESINHEAVY"/>
</dbReference>
<dbReference type="GO" id="GO:0016787">
    <property type="term" value="F:hydrolase activity"/>
    <property type="evidence" value="ECO:0007669"/>
    <property type="project" value="UniProtKB-KW"/>
</dbReference>
<evidence type="ECO:0000256" key="7">
    <source>
        <dbReference type="PROSITE-ProRule" id="PRU00283"/>
    </source>
</evidence>
<dbReference type="Proteomes" id="UP000002051">
    <property type="component" value="Chromosome 3"/>
</dbReference>
<reference evidence="13" key="3">
    <citation type="submission" date="2015-04" db="UniProtKB">
        <authorList>
            <consortium name="EnsemblPlants"/>
        </authorList>
    </citation>
    <scope>IDENTIFICATION</scope>
    <source>
        <strain evidence="13">cv. Jemalong A17</strain>
    </source>
</reference>
<evidence type="ECO:0000313" key="12">
    <source>
        <dbReference type="EMBL" id="RHN71071.1"/>
    </source>
</evidence>
<feature type="compositionally biased region" description="Basic and acidic residues" evidence="9">
    <location>
        <begin position="1147"/>
        <end position="1156"/>
    </location>
</feature>
<dbReference type="HOGENOM" id="CLU_247787_0_0_1"/>
<proteinExistence type="inferred from homology"/>
<feature type="compositionally biased region" description="Basic and acidic residues" evidence="9">
    <location>
        <begin position="1122"/>
        <end position="1132"/>
    </location>
</feature>
<reference evidence="12" key="4">
    <citation type="journal article" date="2018" name="Nat. Plants">
        <title>Whole-genome landscape of Medicago truncatula symbiotic genes.</title>
        <authorList>
            <person name="Pecrix Y."/>
            <person name="Gamas P."/>
            <person name="Carrere S."/>
        </authorList>
    </citation>
    <scope>NUCLEOTIDE SEQUENCE</scope>
    <source>
        <tissue evidence="12">Leaves</tissue>
    </source>
</reference>
<evidence type="ECO:0000313" key="11">
    <source>
        <dbReference type="EMBL" id="AES73979.2"/>
    </source>
</evidence>
<dbReference type="OrthoDB" id="3176171at2759"/>
<feature type="region of interest" description="Disordered" evidence="9">
    <location>
        <begin position="1183"/>
        <end position="1208"/>
    </location>
</feature>
<keyword evidence="12" id="KW-0378">Hydrolase</keyword>
<reference evidence="11 14" key="2">
    <citation type="journal article" date="2014" name="BMC Genomics">
        <title>An improved genome release (version Mt4.0) for the model legume Medicago truncatula.</title>
        <authorList>
            <person name="Tang H."/>
            <person name="Krishnakumar V."/>
            <person name="Bidwell S."/>
            <person name="Rosen B."/>
            <person name="Chan A."/>
            <person name="Zhou S."/>
            <person name="Gentzbittel L."/>
            <person name="Childs K.L."/>
            <person name="Yandell M."/>
            <person name="Gundlach H."/>
            <person name="Mayer K.F."/>
            <person name="Schwartz D.C."/>
            <person name="Town C.D."/>
        </authorList>
    </citation>
    <scope>GENOME REANNOTATION</scope>
    <source>
        <strain evidence="13 14">cv. Jemalong A17</strain>
    </source>
</reference>
<dbReference type="eggNOG" id="KOG0242">
    <property type="taxonomic scope" value="Eukaryota"/>
</dbReference>
<dbReference type="EMBL" id="CM001219">
    <property type="protein sequence ID" value="AES73979.2"/>
    <property type="molecule type" value="Genomic_DNA"/>
</dbReference>
<dbReference type="PROSITE" id="PS50067">
    <property type="entry name" value="KINESIN_MOTOR_2"/>
    <property type="match status" value="1"/>
</dbReference>
<accession>G7J4N8</accession>
<dbReference type="FunFam" id="3.40.850.10:FF:000016">
    <property type="entry name" value="Kinesin-like protein"/>
    <property type="match status" value="1"/>
</dbReference>
<dbReference type="EMBL" id="PSQE01000003">
    <property type="protein sequence ID" value="RHN71071.1"/>
    <property type="molecule type" value="Genomic_DNA"/>
</dbReference>
<comment type="similarity">
    <text evidence="1">Belongs to the TRAFAC class myosin-kinesin ATPase superfamily. Kinesin family. KIN-7 subfamily.</text>
</comment>
<dbReference type="KEGG" id="mtr:11435491"/>
<dbReference type="STRING" id="3880.G7J4N8"/>
<evidence type="ECO:0000256" key="6">
    <source>
        <dbReference type="ARBA" id="ARBA00023175"/>
    </source>
</evidence>
<evidence type="ECO:0000256" key="9">
    <source>
        <dbReference type="SAM" id="MobiDB-lite"/>
    </source>
</evidence>
<dbReference type="PANTHER" id="PTHR47968">
    <property type="entry name" value="CENTROMERE PROTEIN E"/>
    <property type="match status" value="1"/>
</dbReference>
<dbReference type="Gene3D" id="3.40.850.10">
    <property type="entry name" value="Kinesin motor domain"/>
    <property type="match status" value="1"/>
</dbReference>
<name>G7J4N8_MEDTR</name>
<dbReference type="GO" id="GO:0005874">
    <property type="term" value="C:microtubule"/>
    <property type="evidence" value="ECO:0007669"/>
    <property type="project" value="UniProtKB-KW"/>
</dbReference>
<organism evidence="11 14">
    <name type="scientific">Medicago truncatula</name>
    <name type="common">Barrel medic</name>
    <name type="synonym">Medicago tribuloides</name>
    <dbReference type="NCBI Taxonomy" id="3880"/>
    <lineage>
        <taxon>Eukaryota</taxon>
        <taxon>Viridiplantae</taxon>
        <taxon>Streptophyta</taxon>
        <taxon>Embryophyta</taxon>
        <taxon>Tracheophyta</taxon>
        <taxon>Spermatophyta</taxon>
        <taxon>Magnoliopsida</taxon>
        <taxon>eudicotyledons</taxon>
        <taxon>Gunneridae</taxon>
        <taxon>Pentapetalae</taxon>
        <taxon>rosids</taxon>
        <taxon>fabids</taxon>
        <taxon>Fabales</taxon>
        <taxon>Fabaceae</taxon>
        <taxon>Papilionoideae</taxon>
        <taxon>50 kb inversion clade</taxon>
        <taxon>NPAAA clade</taxon>
        <taxon>Hologalegina</taxon>
        <taxon>IRL clade</taxon>
        <taxon>Trifolieae</taxon>
        <taxon>Medicago</taxon>
    </lineage>
</organism>
<dbReference type="EnsemblPlants" id="AES73979">
    <property type="protein sequence ID" value="AES73979"/>
    <property type="gene ID" value="MTR_3g113110"/>
</dbReference>
<dbReference type="PaxDb" id="3880-AES73979"/>
<keyword evidence="6 7" id="KW-0505">Motor protein</keyword>
<dbReference type="Gramene" id="rna19714">
    <property type="protein sequence ID" value="RHN71071.1"/>
    <property type="gene ID" value="gene19714"/>
</dbReference>
<dbReference type="GO" id="GO:0007018">
    <property type="term" value="P:microtubule-based movement"/>
    <property type="evidence" value="ECO:0007669"/>
    <property type="project" value="InterPro"/>
</dbReference>
<dbReference type="GO" id="GO:0005524">
    <property type="term" value="F:ATP binding"/>
    <property type="evidence" value="ECO:0007669"/>
    <property type="project" value="UniProtKB-UniRule"/>
</dbReference>
<dbReference type="CDD" id="cd01374">
    <property type="entry name" value="KISc_CENP_E"/>
    <property type="match status" value="1"/>
</dbReference>
<feature type="region of interest" description="Disordered" evidence="9">
    <location>
        <begin position="1137"/>
        <end position="1156"/>
    </location>
</feature>
<feature type="binding site" evidence="7">
    <location>
        <begin position="106"/>
        <end position="113"/>
    </location>
    <ligand>
        <name>ATP</name>
        <dbReference type="ChEBI" id="CHEBI:30616"/>
    </ligand>
</feature>
<dbReference type="EC" id="3.6.4.4" evidence="12"/>
<dbReference type="Proteomes" id="UP000265566">
    <property type="component" value="Chromosome 3"/>
</dbReference>
<evidence type="ECO:0000256" key="1">
    <source>
        <dbReference type="ARBA" id="ARBA00007310"/>
    </source>
</evidence>
<gene>
    <name evidence="13" type="primary">11435491</name>
    <name evidence="11" type="ordered locus">MTR_3g113110</name>
    <name evidence="12" type="ORF">MtrunA17_Chr3g0142261</name>
</gene>
<evidence type="ECO:0000256" key="2">
    <source>
        <dbReference type="ARBA" id="ARBA00022701"/>
    </source>
</evidence>
<keyword evidence="3 7" id="KW-0547">Nucleotide-binding</keyword>
<keyword evidence="4 7" id="KW-0067">ATP-binding</keyword>
<feature type="compositionally biased region" description="Polar residues" evidence="9">
    <location>
        <begin position="1183"/>
        <end position="1204"/>
    </location>
</feature>
<dbReference type="InterPro" id="IPR027640">
    <property type="entry name" value="Kinesin-like_fam"/>
</dbReference>
<evidence type="ECO:0000313" key="14">
    <source>
        <dbReference type="Proteomes" id="UP000002051"/>
    </source>
</evidence>
<evidence type="ECO:0000256" key="3">
    <source>
        <dbReference type="ARBA" id="ARBA00022741"/>
    </source>
</evidence>
<evidence type="ECO:0000313" key="13">
    <source>
        <dbReference type="EnsemblPlants" id="AES73979"/>
    </source>
</evidence>
<feature type="region of interest" description="Disordered" evidence="9">
    <location>
        <begin position="1063"/>
        <end position="1132"/>
    </location>
</feature>
<dbReference type="SUPFAM" id="SSF52540">
    <property type="entry name" value="P-loop containing nucleoside triphosphate hydrolases"/>
    <property type="match status" value="1"/>
</dbReference>
<dbReference type="Pfam" id="PF11995">
    <property type="entry name" value="DUF3490"/>
    <property type="match status" value="1"/>
</dbReference>
<dbReference type="PROSITE" id="PS00411">
    <property type="entry name" value="KINESIN_MOTOR_1"/>
    <property type="match status" value="1"/>
</dbReference>
<feature type="domain" description="Kinesin motor" evidence="10">
    <location>
        <begin position="19"/>
        <end position="342"/>
    </location>
</feature>
<dbReference type="InterPro" id="IPR021881">
    <property type="entry name" value="NACK_C"/>
</dbReference>
<dbReference type="InterPro" id="IPR001752">
    <property type="entry name" value="Kinesin_motor_dom"/>
</dbReference>
<keyword evidence="5 8" id="KW-0175">Coiled coil</keyword>